<keyword evidence="2" id="KW-0472">Membrane</keyword>
<evidence type="ECO:0000256" key="1">
    <source>
        <dbReference type="SAM" id="MobiDB-lite"/>
    </source>
</evidence>
<keyword evidence="2" id="KW-1133">Transmembrane helix</keyword>
<feature type="transmembrane region" description="Helical" evidence="2">
    <location>
        <begin position="42"/>
        <end position="63"/>
    </location>
</feature>
<evidence type="ECO:0000256" key="2">
    <source>
        <dbReference type="SAM" id="Phobius"/>
    </source>
</evidence>
<protein>
    <submittedName>
        <fullName evidence="3">Uncharacterized protein</fullName>
    </submittedName>
</protein>
<evidence type="ECO:0000313" key="4">
    <source>
        <dbReference type="Proteomes" id="UP000234662"/>
    </source>
</evidence>
<gene>
    <name evidence="3" type="ORF">CYJ73_06755</name>
</gene>
<proteinExistence type="predicted"/>
<organism evidence="3 4">
    <name type="scientific">Gordonia terrae</name>
    <dbReference type="NCBI Taxonomy" id="2055"/>
    <lineage>
        <taxon>Bacteria</taxon>
        <taxon>Bacillati</taxon>
        <taxon>Actinomycetota</taxon>
        <taxon>Actinomycetes</taxon>
        <taxon>Mycobacteriales</taxon>
        <taxon>Gordoniaceae</taxon>
        <taxon>Gordonia</taxon>
    </lineage>
</organism>
<dbReference type="EMBL" id="PKJC01000003">
    <property type="protein sequence ID" value="PKZ66581.1"/>
    <property type="molecule type" value="Genomic_DNA"/>
</dbReference>
<dbReference type="STRING" id="2055.BCM27_15150"/>
<dbReference type="Proteomes" id="UP000234662">
    <property type="component" value="Unassembled WGS sequence"/>
</dbReference>
<name>A0A2I1RBQ3_9ACTN</name>
<sequence length="112" mass="11187">MTGSTPRPDDDPGHGDGHRGSPIESGPTDAASAPAGFSIAKLAFYALGAGVLVLIVSIPIIALCARWSPVAGLVAALVAVAAMIAAIGTVANRMVDRARADLIAARDGHHPA</sequence>
<evidence type="ECO:0000313" key="3">
    <source>
        <dbReference type="EMBL" id="PKZ66581.1"/>
    </source>
</evidence>
<feature type="compositionally biased region" description="Basic and acidic residues" evidence="1">
    <location>
        <begin position="7"/>
        <end position="21"/>
    </location>
</feature>
<reference evidence="3 4" key="1">
    <citation type="submission" date="2017-12" db="EMBL/GenBank/DDBJ databases">
        <title>Phylogenetic diversity of female urinary microbiome.</title>
        <authorList>
            <person name="Thomas-White K."/>
            <person name="Wolfe A.J."/>
        </authorList>
    </citation>
    <scope>NUCLEOTIDE SEQUENCE [LARGE SCALE GENOMIC DNA]</scope>
    <source>
        <strain evidence="3 4">UMB0777</strain>
    </source>
</reference>
<comment type="caution">
    <text evidence="3">The sequence shown here is derived from an EMBL/GenBank/DDBJ whole genome shotgun (WGS) entry which is preliminary data.</text>
</comment>
<dbReference type="RefSeq" id="WP_101819503.1">
    <property type="nucleotide sequence ID" value="NZ_CP096585.1"/>
</dbReference>
<keyword evidence="2" id="KW-0812">Transmembrane</keyword>
<feature type="region of interest" description="Disordered" evidence="1">
    <location>
        <begin position="1"/>
        <end position="31"/>
    </location>
</feature>
<dbReference type="AlphaFoldDB" id="A0A2I1RBQ3"/>
<accession>A0A2I1RBQ3</accession>
<feature type="transmembrane region" description="Helical" evidence="2">
    <location>
        <begin position="69"/>
        <end position="91"/>
    </location>
</feature>